<dbReference type="AlphaFoldDB" id="A0A098VTP0"/>
<dbReference type="InterPro" id="IPR001680">
    <property type="entry name" value="WD40_rpt"/>
</dbReference>
<keyword evidence="3" id="KW-0677">Repeat</keyword>
<dbReference type="GO" id="GO:0031931">
    <property type="term" value="C:TORC1 complex"/>
    <property type="evidence" value="ECO:0007669"/>
    <property type="project" value="InterPro"/>
</dbReference>
<evidence type="ECO:0000256" key="4">
    <source>
        <dbReference type="PROSITE-ProRule" id="PRU00221"/>
    </source>
</evidence>
<dbReference type="InterPro" id="IPR019775">
    <property type="entry name" value="WD40_repeat_CS"/>
</dbReference>
<dbReference type="InterPro" id="IPR020472">
    <property type="entry name" value="WD40_PAC1"/>
</dbReference>
<keyword evidence="6" id="KW-1185">Reference proteome</keyword>
<dbReference type="PROSITE" id="PS00678">
    <property type="entry name" value="WD_REPEATS_1"/>
    <property type="match status" value="3"/>
</dbReference>
<dbReference type="PRINTS" id="PR00320">
    <property type="entry name" value="GPROTEINBRPT"/>
</dbReference>
<dbReference type="GO" id="GO:0032956">
    <property type="term" value="P:regulation of actin cytoskeleton organization"/>
    <property type="evidence" value="ECO:0007669"/>
    <property type="project" value="TreeGrafter"/>
</dbReference>
<dbReference type="PANTHER" id="PTHR19842:SF0">
    <property type="entry name" value="TARGET OF RAPAMYCIN COMPLEX SUBUNIT LST8"/>
    <property type="match status" value="1"/>
</dbReference>
<dbReference type="SMART" id="SM00320">
    <property type="entry name" value="WD40"/>
    <property type="match status" value="6"/>
</dbReference>
<sequence>MSSYLNQSVVLATAGYDHTIRIWDVLYTTCLLTIPFTDSQVNAIAINRDKKCLAAAGCSVIKLFDITGEHTDPLIGFEDHAGNIKSIGFQKDSKWLFTAAEDGLLKIWDTRTSKCQRHFGAKGDGAINQAILHPNQAEILYVTSTGHLRTWDLSTNSCIENIAVVPHSLDSISISLDASSLIVSSYLGSVYKWELINYNGSIQSSPQSSFKAQGKYLTRALLSPDGKRISTFSSDTNLRLWDASSFQLTCTLSGHQKWVWDGVFSIDSAFLISVSTDQTARLWELSTGLTLKEYAGHKKGIISVALNDIPCI</sequence>
<feature type="repeat" description="WD" evidence="4">
    <location>
        <begin position="252"/>
        <end position="293"/>
    </location>
</feature>
<dbReference type="EMBL" id="JMKJ01000099">
    <property type="protein sequence ID" value="KGG52327.1"/>
    <property type="molecule type" value="Genomic_DNA"/>
</dbReference>
<gene>
    <name evidence="5" type="ORF">DI09_18p330</name>
</gene>
<dbReference type="Proteomes" id="UP000029725">
    <property type="component" value="Unassembled WGS sequence"/>
</dbReference>
<evidence type="ECO:0000256" key="3">
    <source>
        <dbReference type="ARBA" id="ARBA00022737"/>
    </source>
</evidence>
<dbReference type="GeneID" id="25258812"/>
<name>A0A098VTP0_9MICR</name>
<dbReference type="OrthoDB" id="71227at2759"/>
<dbReference type="PANTHER" id="PTHR19842">
    <property type="entry name" value="G BETA-LIKE PROTEIN GBL"/>
    <property type="match status" value="1"/>
</dbReference>
<keyword evidence="2 4" id="KW-0853">WD repeat</keyword>
<comment type="similarity">
    <text evidence="1">Belongs to the WD repeat LST8 family.</text>
</comment>
<protein>
    <submittedName>
        <fullName evidence="5">Uncharacterized protein</fullName>
    </submittedName>
</protein>
<dbReference type="InterPro" id="IPR037588">
    <property type="entry name" value="MLST8"/>
</dbReference>
<dbReference type="GO" id="GO:0031932">
    <property type="term" value="C:TORC2 complex"/>
    <property type="evidence" value="ECO:0007669"/>
    <property type="project" value="InterPro"/>
</dbReference>
<dbReference type="SUPFAM" id="SSF50978">
    <property type="entry name" value="WD40 repeat-like"/>
    <property type="match status" value="1"/>
</dbReference>
<accession>A0A098VTP0</accession>
<dbReference type="InterPro" id="IPR036322">
    <property type="entry name" value="WD40_repeat_dom_sf"/>
</dbReference>
<dbReference type="HOGENOM" id="CLU_000288_57_5_1"/>
<feature type="repeat" description="WD" evidence="4">
    <location>
        <begin position="77"/>
        <end position="118"/>
    </location>
</feature>
<dbReference type="GO" id="GO:0031929">
    <property type="term" value="P:TOR signaling"/>
    <property type="evidence" value="ECO:0007669"/>
    <property type="project" value="InterPro"/>
</dbReference>
<feature type="repeat" description="WD" evidence="4">
    <location>
        <begin position="210"/>
        <end position="251"/>
    </location>
</feature>
<dbReference type="PROSITE" id="PS50082">
    <property type="entry name" value="WD_REPEATS_2"/>
    <property type="match status" value="4"/>
</dbReference>
<feature type="repeat" description="WD" evidence="4">
    <location>
        <begin position="1"/>
        <end position="25"/>
    </location>
</feature>
<comment type="caution">
    <text evidence="5">The sequence shown here is derived from an EMBL/GenBank/DDBJ whole genome shotgun (WGS) entry which is preliminary data.</text>
</comment>
<evidence type="ECO:0000313" key="6">
    <source>
        <dbReference type="Proteomes" id="UP000029725"/>
    </source>
</evidence>
<evidence type="ECO:0000256" key="1">
    <source>
        <dbReference type="ARBA" id="ARBA00009890"/>
    </source>
</evidence>
<proteinExistence type="inferred from homology"/>
<organism evidence="5 6">
    <name type="scientific">Mitosporidium daphniae</name>
    <dbReference type="NCBI Taxonomy" id="1485682"/>
    <lineage>
        <taxon>Eukaryota</taxon>
        <taxon>Fungi</taxon>
        <taxon>Fungi incertae sedis</taxon>
        <taxon>Microsporidia</taxon>
        <taxon>Mitosporidium</taxon>
    </lineage>
</organism>
<dbReference type="RefSeq" id="XP_013238754.1">
    <property type="nucleotide sequence ID" value="XM_013383300.1"/>
</dbReference>
<dbReference type="VEuPathDB" id="MicrosporidiaDB:DI09_18p330"/>
<reference evidence="5 6" key="1">
    <citation type="submission" date="2014-04" db="EMBL/GenBank/DDBJ databases">
        <title>A new species of microsporidia sheds light on the evolution of extreme parasitism.</title>
        <authorList>
            <person name="Haag K.L."/>
            <person name="James T.Y."/>
            <person name="Larsson R."/>
            <person name="Schaer T.M."/>
            <person name="Refardt D."/>
            <person name="Pombert J.-F."/>
            <person name="Ebert D."/>
        </authorList>
    </citation>
    <scope>NUCLEOTIDE SEQUENCE [LARGE SCALE GENOMIC DNA]</scope>
    <source>
        <strain evidence="5 6">UGP3</strain>
        <tissue evidence="5">Spores</tissue>
    </source>
</reference>
<dbReference type="InterPro" id="IPR015943">
    <property type="entry name" value="WD40/YVTN_repeat-like_dom_sf"/>
</dbReference>
<dbReference type="Pfam" id="PF00400">
    <property type="entry name" value="WD40"/>
    <property type="match status" value="4"/>
</dbReference>
<dbReference type="Gene3D" id="2.130.10.10">
    <property type="entry name" value="YVTN repeat-like/Quinoprotein amine dehydrogenase"/>
    <property type="match status" value="1"/>
</dbReference>
<evidence type="ECO:0000256" key="2">
    <source>
        <dbReference type="ARBA" id="ARBA00022574"/>
    </source>
</evidence>
<evidence type="ECO:0000313" key="5">
    <source>
        <dbReference type="EMBL" id="KGG52327.1"/>
    </source>
</evidence>
<dbReference type="PROSITE" id="PS50294">
    <property type="entry name" value="WD_REPEATS_REGION"/>
    <property type="match status" value="2"/>
</dbReference>